<evidence type="ECO:0000256" key="1">
    <source>
        <dbReference type="SAM" id="MobiDB-lite"/>
    </source>
</evidence>
<protein>
    <submittedName>
        <fullName evidence="2">Uncharacterized protein</fullName>
    </submittedName>
</protein>
<evidence type="ECO:0000313" key="3">
    <source>
        <dbReference type="Proteomes" id="UP000364291"/>
    </source>
</evidence>
<accession>A0A5E5P2T5</accession>
<dbReference type="AlphaFoldDB" id="A0A5E5P2T5"/>
<dbReference type="RefSeq" id="WP_143811752.1">
    <property type="nucleotide sequence ID" value="NZ_CABPSX010000002.1"/>
</dbReference>
<gene>
    <name evidence="2" type="ORF">PAP18089_01638</name>
</gene>
<evidence type="ECO:0000313" key="2">
    <source>
        <dbReference type="EMBL" id="VVG70674.1"/>
    </source>
</evidence>
<feature type="compositionally biased region" description="Basic and acidic residues" evidence="1">
    <location>
        <begin position="129"/>
        <end position="141"/>
    </location>
</feature>
<name>A0A5E5P2T5_9BURK</name>
<proteinExistence type="predicted"/>
<reference evidence="2 3" key="1">
    <citation type="submission" date="2019-08" db="EMBL/GenBank/DDBJ databases">
        <authorList>
            <person name="Peeters C."/>
        </authorList>
    </citation>
    <scope>NUCLEOTIDE SEQUENCE [LARGE SCALE GENOMIC DNA]</scope>
    <source>
        <strain evidence="2 3">LMG 18089</strain>
    </source>
</reference>
<organism evidence="2 3">
    <name type="scientific">Pandoraea apista</name>
    <dbReference type="NCBI Taxonomy" id="93218"/>
    <lineage>
        <taxon>Bacteria</taxon>
        <taxon>Pseudomonadati</taxon>
        <taxon>Pseudomonadota</taxon>
        <taxon>Betaproteobacteria</taxon>
        <taxon>Burkholderiales</taxon>
        <taxon>Burkholderiaceae</taxon>
        <taxon>Pandoraea</taxon>
    </lineage>
</organism>
<dbReference type="OrthoDB" id="5526813at2"/>
<dbReference type="Proteomes" id="UP000364291">
    <property type="component" value="Unassembled WGS sequence"/>
</dbReference>
<feature type="region of interest" description="Disordered" evidence="1">
    <location>
        <begin position="98"/>
        <end position="204"/>
    </location>
</feature>
<sequence>MARIRSVKPEFWTSEQVMDVSRDARILFIGMWNFCDDAGIHSANEKRLKAEVFPADDLTSADVRRMVDELLRVGLLDEYEVAGQRFWIVTGWHHQKIDQPTFKHPGPDGKVPSGAPKRRQTRLKSLDSTNDRGTDGERSPDVRGMFVEHSSNERGADGERSPPERSGVEGSGVSKGSGTSIVVGDDDENRSFSDARDFTDPRVPANPAEWATYFGDEHGIDIDPTSVLERKRFVPLATAWCNARVSIGRMRAAITKAHDEATEAIVFLPAYVDRVLASMAAPRASPRRAETDEFLAGIGTTTHGMSHDANTIDVEAREIHGLAG</sequence>
<feature type="compositionally biased region" description="Basic and acidic residues" evidence="1">
    <location>
        <begin position="189"/>
        <end position="200"/>
    </location>
</feature>
<feature type="compositionally biased region" description="Basic and acidic residues" evidence="1">
    <location>
        <begin position="150"/>
        <end position="167"/>
    </location>
</feature>
<dbReference type="EMBL" id="CABPSX010000002">
    <property type="protein sequence ID" value="VVG70674.1"/>
    <property type="molecule type" value="Genomic_DNA"/>
</dbReference>